<accession>A0A5C6G4M7</accession>
<evidence type="ECO:0000313" key="5">
    <source>
        <dbReference type="Proteomes" id="UP000317257"/>
    </source>
</evidence>
<dbReference type="EMBL" id="AZHC01000032">
    <property type="protein sequence ID" value="OAA37035.1"/>
    <property type="molecule type" value="Genomic_DNA"/>
</dbReference>
<reference evidence="2 4" key="1">
    <citation type="journal article" date="2016" name="Genome Biol. Evol.">
        <title>Divergent and convergent evolution of fungal pathogenicity.</title>
        <authorList>
            <person name="Shang Y."/>
            <person name="Xiao G."/>
            <person name="Zheng P."/>
            <person name="Cen K."/>
            <person name="Zhan S."/>
            <person name="Wang C."/>
        </authorList>
    </citation>
    <scope>NUCLEOTIDE SEQUENCE [LARGE SCALE GENOMIC DNA]</scope>
    <source>
        <strain evidence="2 4">RCEF 4871</strain>
    </source>
</reference>
<dbReference type="AlphaFoldDB" id="A0A166S9H0"/>
<gene>
    <name evidence="3" type="ORF">ED733_000629</name>
    <name evidence="2" type="ORF">NOR_07311</name>
</gene>
<evidence type="ECO:0000313" key="4">
    <source>
        <dbReference type="Proteomes" id="UP000243498"/>
    </source>
</evidence>
<organism evidence="2 4">
    <name type="scientific">Metarhizium rileyi (strain RCEF 4871)</name>
    <name type="common">Nomuraea rileyi</name>
    <dbReference type="NCBI Taxonomy" id="1649241"/>
    <lineage>
        <taxon>Eukaryota</taxon>
        <taxon>Fungi</taxon>
        <taxon>Dikarya</taxon>
        <taxon>Ascomycota</taxon>
        <taxon>Pezizomycotina</taxon>
        <taxon>Sordariomycetes</taxon>
        <taxon>Hypocreomycetidae</taxon>
        <taxon>Hypocreales</taxon>
        <taxon>Clavicipitaceae</taxon>
        <taxon>Metarhizium</taxon>
    </lineage>
</organism>
<dbReference type="EMBL" id="SBHS01000044">
    <property type="protein sequence ID" value="TWU71448.1"/>
    <property type="molecule type" value="Genomic_DNA"/>
</dbReference>
<comment type="caution">
    <text evidence="2">The sequence shown here is derived from an EMBL/GenBank/DDBJ whole genome shotgun (WGS) entry which is preliminary data.</text>
</comment>
<proteinExistence type="predicted"/>
<evidence type="ECO:0000256" key="1">
    <source>
        <dbReference type="SAM" id="MobiDB-lite"/>
    </source>
</evidence>
<reference evidence="5" key="2">
    <citation type="submission" date="2018-12" db="EMBL/GenBank/DDBJ databases">
        <title>The complete genome of Metarhizium rileyi, a key fungal pathogen of Lepidoptera.</title>
        <authorList>
            <person name="Binneck E."/>
            <person name="Lastra C.C.L."/>
            <person name="Sosa-Gomez D.R."/>
        </authorList>
    </citation>
    <scope>NUCLEOTIDE SEQUENCE [LARGE SCALE GENOMIC DNA]</scope>
    <source>
        <strain evidence="5">Cep018-CH2</strain>
    </source>
</reference>
<feature type="region of interest" description="Disordered" evidence="1">
    <location>
        <begin position="1"/>
        <end position="27"/>
    </location>
</feature>
<dbReference type="OrthoDB" id="10271109at2759"/>
<reference evidence="3" key="3">
    <citation type="journal article" date="2019" name="Microbiol. Resour. Announc.">
        <title>Genome Sequence of Metarhizium rileyi, a Microbial Control Agent for Lepidoptera.</title>
        <authorList>
            <person name="Binneck E."/>
            <person name="Lastra C.C.L."/>
            <person name="Sosa-Gomez D.R."/>
        </authorList>
    </citation>
    <scope>NUCLEOTIDE SEQUENCE</scope>
    <source>
        <strain evidence="3">Cep018-CH2</strain>
    </source>
</reference>
<evidence type="ECO:0000313" key="2">
    <source>
        <dbReference type="EMBL" id="OAA37035.1"/>
    </source>
</evidence>
<dbReference type="Proteomes" id="UP000317257">
    <property type="component" value="Unassembled WGS sequence"/>
</dbReference>
<evidence type="ECO:0000313" key="3">
    <source>
        <dbReference type="EMBL" id="TWU71448.1"/>
    </source>
</evidence>
<sequence>MKQTLSYGEHQGSPLGTERAESCTGEAQTGQATKHLFQKATIAHQQINRGFEILTESEENGQLLTRGDLKPTGRLAVLLTAVPTRTTSQNHDEFIQLYSELRGAVLGNGGKQSPANKEKRLDWYSLYTVSCFVAVYRHILSKKHDASRKKLHDASRLVKLVNHLVDYGFRQHKVAAFRVYDALSAAPSTLAKPIESSESKDIIAPIAAREIKWPKTVEGRSWVFYPFHLIVAKTGIKIDEVYQALGFDAGSVFPIFGKEILQQKLLMESGESMAIPVDSINRAVEDHLRQSQQILHPAPWANLPFVQDNNLTWPQTAPCVGLSVEAIRSTRDDNQAATMGSHVPATEALPHNIAGQMDGSEEMEYDTRFKRIGDLIHNFRRGRPQDGTGSLIPRT</sequence>
<dbReference type="Proteomes" id="UP000243498">
    <property type="component" value="Unassembled WGS sequence"/>
</dbReference>
<name>A0A166S9H0_METRR</name>
<protein>
    <submittedName>
        <fullName evidence="2">Uncharacterized protein</fullName>
    </submittedName>
</protein>
<accession>A0A166S9H0</accession>
<keyword evidence="4" id="KW-1185">Reference proteome</keyword>